<dbReference type="EMBL" id="CP092863">
    <property type="protein sequence ID" value="UYV60130.1"/>
    <property type="molecule type" value="Genomic_DNA"/>
</dbReference>
<feature type="transmembrane region" description="Helical" evidence="7">
    <location>
        <begin position="52"/>
        <end position="69"/>
    </location>
</feature>
<keyword evidence="6 7" id="KW-0472">Membrane</keyword>
<evidence type="ECO:0000256" key="5">
    <source>
        <dbReference type="ARBA" id="ARBA00022989"/>
    </source>
</evidence>
<keyword evidence="4" id="KW-0256">Endoplasmic reticulum</keyword>
<evidence type="ECO:0000256" key="6">
    <source>
        <dbReference type="ARBA" id="ARBA00023136"/>
    </source>
</evidence>
<feature type="transmembrane region" description="Helical" evidence="7">
    <location>
        <begin position="81"/>
        <end position="102"/>
    </location>
</feature>
<evidence type="ECO:0000313" key="9">
    <source>
        <dbReference type="Proteomes" id="UP001235939"/>
    </source>
</evidence>
<proteinExistence type="inferred from homology"/>
<dbReference type="Proteomes" id="UP001235939">
    <property type="component" value="Chromosome 01"/>
</dbReference>
<comment type="subcellular location">
    <subcellularLocation>
        <location evidence="1">Endoplasmic reticulum membrane</location>
        <topology evidence="1">Multi-pass membrane protein</topology>
    </subcellularLocation>
</comment>
<gene>
    <name evidence="8" type="ORF">LAZ67_1000057</name>
</gene>
<evidence type="ECO:0000256" key="4">
    <source>
        <dbReference type="ARBA" id="ARBA00022824"/>
    </source>
</evidence>
<evidence type="ECO:0000256" key="3">
    <source>
        <dbReference type="ARBA" id="ARBA00022692"/>
    </source>
</evidence>
<keyword evidence="5 7" id="KW-1133">Transmembrane helix</keyword>
<accession>A0ABY6JVJ4</accession>
<feature type="transmembrane region" description="Helical" evidence="7">
    <location>
        <begin position="122"/>
        <end position="151"/>
    </location>
</feature>
<dbReference type="Pfam" id="PF07086">
    <property type="entry name" value="Jagunal"/>
    <property type="match status" value="1"/>
</dbReference>
<dbReference type="PANTHER" id="PTHR20955:SF1">
    <property type="entry name" value="PROTEIN JAGUNAL HOMOLOG 1"/>
    <property type="match status" value="1"/>
</dbReference>
<keyword evidence="3 7" id="KW-0812">Transmembrane</keyword>
<evidence type="ECO:0000256" key="2">
    <source>
        <dbReference type="ARBA" id="ARBA00008462"/>
    </source>
</evidence>
<evidence type="ECO:0000256" key="1">
    <source>
        <dbReference type="ARBA" id="ARBA00004477"/>
    </source>
</evidence>
<evidence type="ECO:0000313" key="8">
    <source>
        <dbReference type="EMBL" id="UYV60130.1"/>
    </source>
</evidence>
<organism evidence="8 9">
    <name type="scientific">Cordylochernes scorpioides</name>
    <dbReference type="NCBI Taxonomy" id="51811"/>
    <lineage>
        <taxon>Eukaryota</taxon>
        <taxon>Metazoa</taxon>
        <taxon>Ecdysozoa</taxon>
        <taxon>Arthropoda</taxon>
        <taxon>Chelicerata</taxon>
        <taxon>Arachnida</taxon>
        <taxon>Pseudoscorpiones</taxon>
        <taxon>Cheliferoidea</taxon>
        <taxon>Chernetidae</taxon>
        <taxon>Cordylochernes</taxon>
    </lineage>
</organism>
<sequence length="163" mass="18778">MSPIYKSRLRFCLLMHLMIWVLMLAKLTPSLLDRFNIFILQVEELYIPPPRLWEWVWAATILLSPLALTAIRRNRSGPLRLYALSTALLGLGSLATAVAVFFDDLWSIVVDKDGTDVEKWRTYPIALLWLIFITIAFQVHVFSVVVSCQLIRSWEIRGSKKST</sequence>
<name>A0ABY6JVJ4_9ARAC</name>
<protein>
    <submittedName>
        <fullName evidence="8">JAGN1</fullName>
    </submittedName>
</protein>
<reference evidence="8 9" key="1">
    <citation type="submission" date="2022-01" db="EMBL/GenBank/DDBJ databases">
        <title>A chromosomal length assembly of Cordylochernes scorpioides.</title>
        <authorList>
            <person name="Zeh D."/>
            <person name="Zeh J."/>
        </authorList>
    </citation>
    <scope>NUCLEOTIDE SEQUENCE [LARGE SCALE GENOMIC DNA]</scope>
    <source>
        <strain evidence="8">IN4F17</strain>
        <tissue evidence="8">Whole Body</tissue>
    </source>
</reference>
<dbReference type="InterPro" id="IPR009787">
    <property type="entry name" value="Jagunal"/>
</dbReference>
<feature type="transmembrane region" description="Helical" evidence="7">
    <location>
        <begin position="12"/>
        <end position="32"/>
    </location>
</feature>
<evidence type="ECO:0000256" key="7">
    <source>
        <dbReference type="SAM" id="Phobius"/>
    </source>
</evidence>
<dbReference type="PANTHER" id="PTHR20955">
    <property type="entry name" value="PROTEIN JAGUNAL HOMOLOG 1"/>
    <property type="match status" value="1"/>
</dbReference>
<comment type="similarity">
    <text evidence="2">Belongs to the jagunal family.</text>
</comment>
<keyword evidence="9" id="KW-1185">Reference proteome</keyword>